<evidence type="ECO:0000256" key="3">
    <source>
        <dbReference type="ARBA" id="ARBA00009406"/>
    </source>
</evidence>
<keyword evidence="7" id="KW-0663">Pyridoxal phosphate</keyword>
<dbReference type="InterPro" id="IPR015168">
    <property type="entry name" value="SsuA/THI5"/>
</dbReference>
<dbReference type="GO" id="GO:0046872">
    <property type="term" value="F:metal ion binding"/>
    <property type="evidence" value="ECO:0007669"/>
    <property type="project" value="UniProtKB-KW"/>
</dbReference>
<protein>
    <recommendedName>
        <fullName evidence="10">Thiamine pyrimidine synthase</fullName>
    </recommendedName>
</protein>
<evidence type="ECO:0000256" key="2">
    <source>
        <dbReference type="ARBA" id="ARBA00004948"/>
    </source>
</evidence>
<keyword evidence="9" id="KW-0408">Iron</keyword>
<comment type="function">
    <text evidence="1">Responsible for the formation of the pyrimidine heterocycle in the thiamine biosynthesis pathway. Catalyzes the formation of hydroxymethylpyrimidine phosphate (HMP-P) from histidine and pyridoxal phosphate (PLP). The protein uses PLP and the active site histidine to form HMP-P, generating an inactive enzyme. The enzyme can only undergo a single turnover, which suggests it is a suicide enzyme.</text>
</comment>
<dbReference type="PANTHER" id="PTHR31528:SF1">
    <property type="entry name" value="4-AMINO-5-HYDROXYMETHYL-2-METHYLPYRIMIDINE PHOSPHATE SYNTHASE THI11-RELATED"/>
    <property type="match status" value="1"/>
</dbReference>
<dbReference type="InterPro" id="IPR027939">
    <property type="entry name" value="NMT1/THI5"/>
</dbReference>
<evidence type="ECO:0000256" key="6">
    <source>
        <dbReference type="ARBA" id="ARBA00022723"/>
    </source>
</evidence>
<accession>A0A2P6TRB7</accession>
<evidence type="ECO:0000256" key="4">
    <source>
        <dbReference type="ARBA" id="ARBA00011738"/>
    </source>
</evidence>
<dbReference type="STRING" id="3076.A0A2P6TRB7"/>
<dbReference type="AlphaFoldDB" id="A0A2P6TRB7"/>
<keyword evidence="8" id="KW-0784">Thiamine biosynthesis</keyword>
<evidence type="ECO:0000256" key="10">
    <source>
        <dbReference type="ARBA" id="ARBA00033171"/>
    </source>
</evidence>
<comment type="caution">
    <text evidence="14">The sequence shown here is derived from an EMBL/GenBank/DDBJ whole genome shotgun (WGS) entry which is preliminary data.</text>
</comment>
<feature type="domain" description="SsuA/THI5-like" evidence="13">
    <location>
        <begin position="18"/>
        <end position="238"/>
    </location>
</feature>
<dbReference type="Gene3D" id="3.40.190.10">
    <property type="entry name" value="Periplasmic binding protein-like II"/>
    <property type="match status" value="2"/>
</dbReference>
<dbReference type="Proteomes" id="UP000239899">
    <property type="component" value="Unassembled WGS sequence"/>
</dbReference>
<name>A0A2P6TRB7_CHLSO</name>
<dbReference type="GO" id="GO:0016740">
    <property type="term" value="F:transferase activity"/>
    <property type="evidence" value="ECO:0007669"/>
    <property type="project" value="UniProtKB-KW"/>
</dbReference>
<comment type="catalytic activity">
    <reaction evidence="11">
        <text>N(6)-(pyridoxal phosphate)-L-lysyl-[4-amino-5-hydroxymethyl-2-methylpyrimidine phosphate synthase] + L-histidyl-[4-amino-5-hydroxymethyl-2-methylpyrimidine phosphate synthase] + 2 Fe(3+) + 4 H2O = L-lysyl-[4-amino-5-hydroxymethyl-2-methylpyrimidine phosphate synthase] + (2S)-2-amino-5-hydroxy-4-oxopentanoyl-[4-amino-5-hydroxymethyl-2-methylpyrimidine phosphate synthase] + 4-amino-2-methyl-5-(phosphooxymethyl)pyrimidine + 3-oxopropanoate + 2 Fe(2+) + 2 H(+)</text>
        <dbReference type="Rhea" id="RHEA:65756"/>
        <dbReference type="Rhea" id="RHEA-COMP:16892"/>
        <dbReference type="Rhea" id="RHEA-COMP:16893"/>
        <dbReference type="Rhea" id="RHEA-COMP:16894"/>
        <dbReference type="Rhea" id="RHEA-COMP:16895"/>
        <dbReference type="ChEBI" id="CHEBI:15377"/>
        <dbReference type="ChEBI" id="CHEBI:15378"/>
        <dbReference type="ChEBI" id="CHEBI:29033"/>
        <dbReference type="ChEBI" id="CHEBI:29034"/>
        <dbReference type="ChEBI" id="CHEBI:29969"/>
        <dbReference type="ChEBI" id="CHEBI:29979"/>
        <dbReference type="ChEBI" id="CHEBI:33190"/>
        <dbReference type="ChEBI" id="CHEBI:58354"/>
        <dbReference type="ChEBI" id="CHEBI:143915"/>
        <dbReference type="ChEBI" id="CHEBI:157692"/>
    </reaction>
    <physiologicalReaction direction="left-to-right" evidence="11">
        <dbReference type="Rhea" id="RHEA:65757"/>
    </physiologicalReaction>
</comment>
<evidence type="ECO:0000256" key="5">
    <source>
        <dbReference type="ARBA" id="ARBA00022679"/>
    </source>
</evidence>
<dbReference type="PANTHER" id="PTHR31528">
    <property type="entry name" value="4-AMINO-5-HYDROXYMETHYL-2-METHYLPYRIMIDINE PHOSPHATE SYNTHASE THI11-RELATED"/>
    <property type="match status" value="1"/>
</dbReference>
<dbReference type="SUPFAM" id="SSF53850">
    <property type="entry name" value="Periplasmic binding protein-like II"/>
    <property type="match status" value="1"/>
</dbReference>
<evidence type="ECO:0000256" key="1">
    <source>
        <dbReference type="ARBA" id="ARBA00003469"/>
    </source>
</evidence>
<evidence type="ECO:0000259" key="13">
    <source>
        <dbReference type="Pfam" id="PF09084"/>
    </source>
</evidence>
<organism evidence="14 15">
    <name type="scientific">Chlorella sorokiniana</name>
    <name type="common">Freshwater green alga</name>
    <dbReference type="NCBI Taxonomy" id="3076"/>
    <lineage>
        <taxon>Eukaryota</taxon>
        <taxon>Viridiplantae</taxon>
        <taxon>Chlorophyta</taxon>
        <taxon>core chlorophytes</taxon>
        <taxon>Trebouxiophyceae</taxon>
        <taxon>Chlorellales</taxon>
        <taxon>Chlorellaceae</taxon>
        <taxon>Chlorella clade</taxon>
        <taxon>Chlorella</taxon>
    </lineage>
</organism>
<gene>
    <name evidence="14" type="ORF">C2E21_4405</name>
</gene>
<keyword evidence="5" id="KW-0808">Transferase</keyword>
<reference evidence="14 15" key="1">
    <citation type="journal article" date="2018" name="Plant J.">
        <title>Genome sequences of Chlorella sorokiniana UTEX 1602 and Micractinium conductrix SAG 241.80: implications to maltose excretion by a green alga.</title>
        <authorList>
            <person name="Arriola M.B."/>
            <person name="Velmurugan N."/>
            <person name="Zhang Y."/>
            <person name="Plunkett M.H."/>
            <person name="Hondzo H."/>
            <person name="Barney B.M."/>
        </authorList>
    </citation>
    <scope>NUCLEOTIDE SEQUENCE [LARGE SCALE GENOMIC DNA]</scope>
    <source>
        <strain evidence="15">UTEX 1602</strain>
    </source>
</reference>
<evidence type="ECO:0000256" key="12">
    <source>
        <dbReference type="SAM" id="MobiDB-lite"/>
    </source>
</evidence>
<evidence type="ECO:0000313" key="15">
    <source>
        <dbReference type="Proteomes" id="UP000239899"/>
    </source>
</evidence>
<keyword evidence="15" id="KW-1185">Reference proteome</keyword>
<comment type="pathway">
    <text evidence="2">Cofactor biosynthesis; thiamine diphosphate biosynthesis.</text>
</comment>
<dbReference type="UniPathway" id="UPA00060"/>
<evidence type="ECO:0000256" key="9">
    <source>
        <dbReference type="ARBA" id="ARBA00023004"/>
    </source>
</evidence>
<evidence type="ECO:0000256" key="11">
    <source>
        <dbReference type="ARBA" id="ARBA00048179"/>
    </source>
</evidence>
<dbReference type="GO" id="GO:0009228">
    <property type="term" value="P:thiamine biosynthetic process"/>
    <property type="evidence" value="ECO:0007669"/>
    <property type="project" value="UniProtKB-KW"/>
</dbReference>
<comment type="subunit">
    <text evidence="4">Homodimer.</text>
</comment>
<feature type="region of interest" description="Disordered" evidence="12">
    <location>
        <begin position="311"/>
        <end position="334"/>
    </location>
</feature>
<evidence type="ECO:0000256" key="7">
    <source>
        <dbReference type="ARBA" id="ARBA00022898"/>
    </source>
</evidence>
<evidence type="ECO:0000313" key="14">
    <source>
        <dbReference type="EMBL" id="PRW56616.1"/>
    </source>
</evidence>
<sequence>MAPTKLALALDWLPNAASHAGFYVAQAQGLYEKHGLEVTIISPHSDDYKATPASRVESGEAMFAIAPSESVISYHTWPREHKERPKLRAVAALLQQDTSAIVTLKSSGIDRPAKLEGKRYASYAARFEGRIVQQLIKADGGSGDYQELALPMLGLWNTLLTGEADATWVFMGWEGVEARRKGVELNAFKLEDYGIKYGYSPVLLAHPDALSAQAETVKAFLAASAEGFCYAAAHPAEAAKLFVQAANAAHPDLAQPLEEGWCTESIEYVAPHLLAADGRWGVMEEQRWAAFLDWLSDNGLLTTKVQSRTEQDGVTTTLDGLRRGDAGEPIPRDSVPAASLFTNEYLP</sequence>
<proteinExistence type="inferred from homology"/>
<dbReference type="Pfam" id="PF09084">
    <property type="entry name" value="NMT1"/>
    <property type="match status" value="1"/>
</dbReference>
<keyword evidence="6" id="KW-0479">Metal-binding</keyword>
<dbReference type="OrthoDB" id="434407at2759"/>
<evidence type="ECO:0000256" key="8">
    <source>
        <dbReference type="ARBA" id="ARBA00022977"/>
    </source>
</evidence>
<dbReference type="EMBL" id="LHPG02000008">
    <property type="protein sequence ID" value="PRW56616.1"/>
    <property type="molecule type" value="Genomic_DNA"/>
</dbReference>
<dbReference type="GO" id="GO:0009229">
    <property type="term" value="P:thiamine diphosphate biosynthetic process"/>
    <property type="evidence" value="ECO:0007669"/>
    <property type="project" value="UniProtKB-UniPathway"/>
</dbReference>
<comment type="similarity">
    <text evidence="3">Belongs to the NMT1/THI5 family.</text>
</comment>